<feature type="transmembrane region" description="Helical" evidence="1">
    <location>
        <begin position="42"/>
        <end position="61"/>
    </location>
</feature>
<dbReference type="EMBL" id="BONI01000095">
    <property type="protein sequence ID" value="GIG10631.1"/>
    <property type="molecule type" value="Genomic_DNA"/>
</dbReference>
<reference evidence="2 3" key="1">
    <citation type="submission" date="2021-01" db="EMBL/GenBank/DDBJ databases">
        <title>Whole genome shotgun sequence of Catellatospora coxensis NBRC 107359.</title>
        <authorList>
            <person name="Komaki H."/>
            <person name="Tamura T."/>
        </authorList>
    </citation>
    <scope>NUCLEOTIDE SEQUENCE [LARGE SCALE GENOMIC DNA]</scope>
    <source>
        <strain evidence="2 3">NBRC 107359</strain>
    </source>
</reference>
<sequence>MNNKESRPLLGQRAMLILLLAFLVGLASALLAKLAGNNTAGAMLIAGAATAGAVAFFNTILD</sequence>
<evidence type="ECO:0000256" key="1">
    <source>
        <dbReference type="SAM" id="Phobius"/>
    </source>
</evidence>
<evidence type="ECO:0000313" key="2">
    <source>
        <dbReference type="EMBL" id="GIG10631.1"/>
    </source>
</evidence>
<name>A0A8J3PD32_9ACTN</name>
<organism evidence="2 3">
    <name type="scientific">Catellatospora coxensis</name>
    <dbReference type="NCBI Taxonomy" id="310354"/>
    <lineage>
        <taxon>Bacteria</taxon>
        <taxon>Bacillati</taxon>
        <taxon>Actinomycetota</taxon>
        <taxon>Actinomycetes</taxon>
        <taxon>Micromonosporales</taxon>
        <taxon>Micromonosporaceae</taxon>
        <taxon>Catellatospora</taxon>
    </lineage>
</organism>
<protein>
    <submittedName>
        <fullName evidence="2">Uncharacterized protein</fullName>
    </submittedName>
</protein>
<dbReference type="AlphaFoldDB" id="A0A8J3PD32"/>
<comment type="caution">
    <text evidence="2">The sequence shown here is derived from an EMBL/GenBank/DDBJ whole genome shotgun (WGS) entry which is preliminary data.</text>
</comment>
<keyword evidence="1" id="KW-0472">Membrane</keyword>
<keyword evidence="1" id="KW-1133">Transmembrane helix</keyword>
<keyword evidence="3" id="KW-1185">Reference proteome</keyword>
<proteinExistence type="predicted"/>
<keyword evidence="1" id="KW-0812">Transmembrane</keyword>
<gene>
    <name evidence="2" type="ORF">Cco03nite_73310</name>
</gene>
<evidence type="ECO:0000313" key="3">
    <source>
        <dbReference type="Proteomes" id="UP000630887"/>
    </source>
</evidence>
<dbReference type="Proteomes" id="UP000630887">
    <property type="component" value="Unassembled WGS sequence"/>
</dbReference>
<accession>A0A8J3PD32</accession>
<dbReference type="RefSeq" id="WP_203698595.1">
    <property type="nucleotide sequence ID" value="NZ_BAAALC010000085.1"/>
</dbReference>